<dbReference type="GO" id="GO:0006412">
    <property type="term" value="P:translation"/>
    <property type="evidence" value="ECO:0007669"/>
    <property type="project" value="InterPro"/>
</dbReference>
<protein>
    <recommendedName>
        <fullName evidence="7">Ribosomal protein S21</fullName>
    </recommendedName>
</protein>
<keyword evidence="2" id="KW-0689">Ribosomal protein</keyword>
<evidence type="ECO:0000256" key="4">
    <source>
        <dbReference type="SAM" id="MobiDB-lite"/>
    </source>
</evidence>
<dbReference type="AlphaFoldDB" id="A0A1E3PDG1"/>
<comment type="similarity">
    <text evidence="1">Belongs to the bacterial ribosomal protein bS21 family.</text>
</comment>
<dbReference type="GO" id="GO:1990904">
    <property type="term" value="C:ribonucleoprotein complex"/>
    <property type="evidence" value="ECO:0007669"/>
    <property type="project" value="UniProtKB-KW"/>
</dbReference>
<evidence type="ECO:0000256" key="2">
    <source>
        <dbReference type="ARBA" id="ARBA00022980"/>
    </source>
</evidence>
<dbReference type="Pfam" id="PF01165">
    <property type="entry name" value="Ribosomal_S21"/>
    <property type="match status" value="1"/>
</dbReference>
<evidence type="ECO:0000313" key="6">
    <source>
        <dbReference type="Proteomes" id="UP000095009"/>
    </source>
</evidence>
<organism evidence="5 6">
    <name type="scientific">Nadsonia fulvescens var. elongata DSM 6958</name>
    <dbReference type="NCBI Taxonomy" id="857566"/>
    <lineage>
        <taxon>Eukaryota</taxon>
        <taxon>Fungi</taxon>
        <taxon>Dikarya</taxon>
        <taxon>Ascomycota</taxon>
        <taxon>Saccharomycotina</taxon>
        <taxon>Dipodascomycetes</taxon>
        <taxon>Dipodascales</taxon>
        <taxon>Dipodascales incertae sedis</taxon>
        <taxon>Nadsonia</taxon>
    </lineage>
</organism>
<feature type="region of interest" description="Disordered" evidence="4">
    <location>
        <begin position="57"/>
        <end position="78"/>
    </location>
</feature>
<dbReference type="EMBL" id="KV454415">
    <property type="protein sequence ID" value="ODQ63418.1"/>
    <property type="molecule type" value="Genomic_DNA"/>
</dbReference>
<dbReference type="InterPro" id="IPR001911">
    <property type="entry name" value="Ribosomal_bS21"/>
</dbReference>
<dbReference type="InterPro" id="IPR052837">
    <property type="entry name" value="Mitoribosomal_bS21"/>
</dbReference>
<dbReference type="PANTHER" id="PTHR41237">
    <property type="entry name" value="37S RIBOSOMAL PROTEIN MRP21, MITOCHONDRIAL"/>
    <property type="match status" value="1"/>
</dbReference>
<evidence type="ECO:0000313" key="5">
    <source>
        <dbReference type="EMBL" id="ODQ63418.1"/>
    </source>
</evidence>
<dbReference type="PANTHER" id="PTHR41237:SF1">
    <property type="entry name" value="SMALL RIBOSOMAL SUBUNIT PROTEIN BS21M"/>
    <property type="match status" value="1"/>
</dbReference>
<keyword evidence="6" id="KW-1185">Reference proteome</keyword>
<evidence type="ECO:0000256" key="3">
    <source>
        <dbReference type="ARBA" id="ARBA00023274"/>
    </source>
</evidence>
<evidence type="ECO:0008006" key="7">
    <source>
        <dbReference type="Google" id="ProtNLM"/>
    </source>
</evidence>
<evidence type="ECO:0000256" key="1">
    <source>
        <dbReference type="ARBA" id="ARBA00006640"/>
    </source>
</evidence>
<reference evidence="5 6" key="1">
    <citation type="journal article" date="2016" name="Proc. Natl. Acad. Sci. U.S.A.">
        <title>Comparative genomics of biotechnologically important yeasts.</title>
        <authorList>
            <person name="Riley R."/>
            <person name="Haridas S."/>
            <person name="Wolfe K.H."/>
            <person name="Lopes M.R."/>
            <person name="Hittinger C.T."/>
            <person name="Goeker M."/>
            <person name="Salamov A.A."/>
            <person name="Wisecaver J.H."/>
            <person name="Long T.M."/>
            <person name="Calvey C.H."/>
            <person name="Aerts A.L."/>
            <person name="Barry K.W."/>
            <person name="Choi C."/>
            <person name="Clum A."/>
            <person name="Coughlan A.Y."/>
            <person name="Deshpande S."/>
            <person name="Douglass A.P."/>
            <person name="Hanson S.J."/>
            <person name="Klenk H.-P."/>
            <person name="LaButti K.M."/>
            <person name="Lapidus A."/>
            <person name="Lindquist E.A."/>
            <person name="Lipzen A.M."/>
            <person name="Meier-Kolthoff J.P."/>
            <person name="Ohm R.A."/>
            <person name="Otillar R.P."/>
            <person name="Pangilinan J.L."/>
            <person name="Peng Y."/>
            <person name="Rokas A."/>
            <person name="Rosa C.A."/>
            <person name="Scheuner C."/>
            <person name="Sibirny A.A."/>
            <person name="Slot J.C."/>
            <person name="Stielow J.B."/>
            <person name="Sun H."/>
            <person name="Kurtzman C.P."/>
            <person name="Blackwell M."/>
            <person name="Grigoriev I.V."/>
            <person name="Jeffries T.W."/>
        </authorList>
    </citation>
    <scope>NUCLEOTIDE SEQUENCE [LARGE SCALE GENOMIC DNA]</scope>
    <source>
        <strain evidence="5 6">DSM 6958</strain>
    </source>
</reference>
<dbReference type="GO" id="GO:0003735">
    <property type="term" value="F:structural constituent of ribosome"/>
    <property type="evidence" value="ECO:0007669"/>
    <property type="project" value="InterPro"/>
</dbReference>
<dbReference type="Proteomes" id="UP000095009">
    <property type="component" value="Unassembled WGS sequence"/>
</dbReference>
<dbReference type="GO" id="GO:0005840">
    <property type="term" value="C:ribosome"/>
    <property type="evidence" value="ECO:0007669"/>
    <property type="project" value="UniProtKB-KW"/>
</dbReference>
<keyword evidence="3" id="KW-0687">Ribonucleoprotein</keyword>
<proteinExistence type="inferred from homology"/>
<gene>
    <name evidence="5" type="ORF">NADFUDRAFT_53683</name>
</gene>
<dbReference type="OrthoDB" id="2501249at2759"/>
<accession>A0A1E3PDG1</accession>
<name>A0A1E3PDG1_9ASCO</name>
<sequence>MLSRGFTFARAANCSFKSTGYRALSSSRRLLSASDNNNNNKSFDINMFLKDIATTRNVNPNKPVPSNSKSTSSSSSILNSLRLQSNQNSSLKQNNMLEDAIALHPESSPRTGLLRSRTVSVSDPGSLKMNLGVLNSMAVRSGLRQAYHSFKEYEKPTRKRKRVKSMRHRKKFMVGFKRLMDLVHEAKRKGF</sequence>